<reference evidence="2 3" key="1">
    <citation type="journal article" date="2023" name="Mol. Biol. Evol.">
        <title>Genomics of Secondarily Temperate Adaptation in the Only Non-Antarctic Icefish.</title>
        <authorList>
            <person name="Rivera-Colon A.G."/>
            <person name="Rayamajhi N."/>
            <person name="Minhas B.F."/>
            <person name="Madrigal G."/>
            <person name="Bilyk K.T."/>
            <person name="Yoon V."/>
            <person name="Hune M."/>
            <person name="Gregory S."/>
            <person name="Cheng C.H.C."/>
            <person name="Catchen J.M."/>
        </authorList>
    </citation>
    <scope>NUCLEOTIDE SEQUENCE [LARGE SCALE GENOMIC DNA]</scope>
    <source>
        <tissue evidence="2">White muscle</tissue>
    </source>
</reference>
<gene>
    <name evidence="2" type="ORF">CgunFtcFv8_009466</name>
</gene>
<evidence type="ECO:0000313" key="3">
    <source>
        <dbReference type="Proteomes" id="UP001331515"/>
    </source>
</evidence>
<dbReference type="AlphaFoldDB" id="A0AAN8GZ23"/>
<dbReference type="EMBL" id="JAURVH010001534">
    <property type="protein sequence ID" value="KAK5895807.1"/>
    <property type="molecule type" value="Genomic_DNA"/>
</dbReference>
<keyword evidence="3" id="KW-1185">Reference proteome</keyword>
<protein>
    <submittedName>
        <fullName evidence="2">Uncharacterized protein</fullName>
    </submittedName>
</protein>
<sequence length="85" mass="9475">MALSAVYTASLVGAVRMALDRPSVQTKAADAHRESLRDRKPGAENGRRRCEKHRRDSGVLSRQRHTAVPRNPSSKRDTASLIPWL</sequence>
<proteinExistence type="predicted"/>
<comment type="caution">
    <text evidence="2">The sequence shown here is derived from an EMBL/GenBank/DDBJ whole genome shotgun (WGS) entry which is preliminary data.</text>
</comment>
<feature type="region of interest" description="Disordered" evidence="1">
    <location>
        <begin position="22"/>
        <end position="85"/>
    </location>
</feature>
<name>A0AAN8GZ23_CHAGU</name>
<accession>A0AAN8GZ23</accession>
<dbReference type="Proteomes" id="UP001331515">
    <property type="component" value="Unassembled WGS sequence"/>
</dbReference>
<evidence type="ECO:0000256" key="1">
    <source>
        <dbReference type="SAM" id="MobiDB-lite"/>
    </source>
</evidence>
<evidence type="ECO:0000313" key="2">
    <source>
        <dbReference type="EMBL" id="KAK5895807.1"/>
    </source>
</evidence>
<organism evidence="2 3">
    <name type="scientific">Champsocephalus gunnari</name>
    <name type="common">Mackerel icefish</name>
    <dbReference type="NCBI Taxonomy" id="52237"/>
    <lineage>
        <taxon>Eukaryota</taxon>
        <taxon>Metazoa</taxon>
        <taxon>Chordata</taxon>
        <taxon>Craniata</taxon>
        <taxon>Vertebrata</taxon>
        <taxon>Euteleostomi</taxon>
        <taxon>Actinopterygii</taxon>
        <taxon>Neopterygii</taxon>
        <taxon>Teleostei</taxon>
        <taxon>Neoteleostei</taxon>
        <taxon>Acanthomorphata</taxon>
        <taxon>Eupercaria</taxon>
        <taxon>Perciformes</taxon>
        <taxon>Notothenioidei</taxon>
        <taxon>Channichthyidae</taxon>
        <taxon>Champsocephalus</taxon>
    </lineage>
</organism>
<feature type="compositionally biased region" description="Basic and acidic residues" evidence="1">
    <location>
        <begin position="29"/>
        <end position="57"/>
    </location>
</feature>